<evidence type="ECO:0000313" key="5">
    <source>
        <dbReference type="EMBL" id="GGD48999.1"/>
    </source>
</evidence>
<comment type="caution">
    <text evidence="5">The sequence shown here is derived from an EMBL/GenBank/DDBJ whole genome shotgun (WGS) entry which is preliminary data.</text>
</comment>
<dbReference type="AlphaFoldDB" id="A0A917DL09"/>
<sequence length="189" mass="18750">MKAFKAKVSILALAAPFALAACGDSGEPAGEATMASEPAETAAAQSAMAELKDTDGNVVGNVTVTGEDGALMVEVSGMNMPAGMHGAHIHETGDCSATDFTSAGGHWNPDNTNHGPNSSPPNPHAGDIGNLEIADDGTGTLSNTSLGTWAGLLDTDGSAFVVHADADDKESQPSGNAGARIACGVFVSG</sequence>
<dbReference type="InterPro" id="IPR001424">
    <property type="entry name" value="SOD_Cu_Zn_dom"/>
</dbReference>
<feature type="signal peptide" evidence="3">
    <location>
        <begin position="1"/>
        <end position="20"/>
    </location>
</feature>
<dbReference type="PANTHER" id="PTHR10003">
    <property type="entry name" value="SUPEROXIDE DISMUTASE CU-ZN -RELATED"/>
    <property type="match status" value="1"/>
</dbReference>
<protein>
    <submittedName>
        <fullName evidence="5">Superoxide dismutase</fullName>
    </submittedName>
</protein>
<evidence type="ECO:0000256" key="1">
    <source>
        <dbReference type="ARBA" id="ARBA00010457"/>
    </source>
</evidence>
<dbReference type="OrthoDB" id="5431326at2"/>
<dbReference type="PROSITE" id="PS51257">
    <property type="entry name" value="PROKAR_LIPOPROTEIN"/>
    <property type="match status" value="1"/>
</dbReference>
<reference evidence="5 6" key="1">
    <citation type="journal article" date="2014" name="Int. J. Syst. Evol. Microbiol.">
        <title>Complete genome sequence of Corynebacterium casei LMG S-19264T (=DSM 44701T), isolated from a smear-ripened cheese.</title>
        <authorList>
            <consortium name="US DOE Joint Genome Institute (JGI-PGF)"/>
            <person name="Walter F."/>
            <person name="Albersmeier A."/>
            <person name="Kalinowski J."/>
            <person name="Ruckert C."/>
        </authorList>
    </citation>
    <scope>NUCLEOTIDE SEQUENCE [LARGE SCALE GENOMIC DNA]</scope>
    <source>
        <strain evidence="5 6">CGMCC 1.15358</strain>
    </source>
</reference>
<dbReference type="InterPro" id="IPR018152">
    <property type="entry name" value="SOD_Cu/Zn_BS"/>
</dbReference>
<dbReference type="RefSeq" id="WP_066763929.1">
    <property type="nucleotide sequence ID" value="NZ_BMIO01000007.1"/>
</dbReference>
<proteinExistence type="inferred from homology"/>
<dbReference type="Gene3D" id="2.60.40.200">
    <property type="entry name" value="Superoxide dismutase, copper/zinc binding domain"/>
    <property type="match status" value="1"/>
</dbReference>
<dbReference type="Pfam" id="PF00080">
    <property type="entry name" value="Sod_Cu"/>
    <property type="match status" value="1"/>
</dbReference>
<name>A0A917DL09_9SPHN</name>
<comment type="similarity">
    <text evidence="1">Belongs to the Cu-Zn superoxide dismutase family.</text>
</comment>
<evidence type="ECO:0000256" key="2">
    <source>
        <dbReference type="SAM" id="MobiDB-lite"/>
    </source>
</evidence>
<dbReference type="InterPro" id="IPR024134">
    <property type="entry name" value="SOD_Cu/Zn_/chaperone"/>
</dbReference>
<evidence type="ECO:0000259" key="4">
    <source>
        <dbReference type="Pfam" id="PF00080"/>
    </source>
</evidence>
<dbReference type="CDD" id="cd00305">
    <property type="entry name" value="Cu-Zn_Superoxide_Dismutase"/>
    <property type="match status" value="1"/>
</dbReference>
<organism evidence="5 6">
    <name type="scientific">Croceicoccus pelagius</name>
    <dbReference type="NCBI Taxonomy" id="1703341"/>
    <lineage>
        <taxon>Bacteria</taxon>
        <taxon>Pseudomonadati</taxon>
        <taxon>Pseudomonadota</taxon>
        <taxon>Alphaproteobacteria</taxon>
        <taxon>Sphingomonadales</taxon>
        <taxon>Erythrobacteraceae</taxon>
        <taxon>Croceicoccus</taxon>
    </lineage>
</organism>
<evidence type="ECO:0000256" key="3">
    <source>
        <dbReference type="SAM" id="SignalP"/>
    </source>
</evidence>
<feature type="region of interest" description="Disordered" evidence="2">
    <location>
        <begin position="97"/>
        <end position="136"/>
    </location>
</feature>
<dbReference type="GO" id="GO:0005507">
    <property type="term" value="F:copper ion binding"/>
    <property type="evidence" value="ECO:0007669"/>
    <property type="project" value="InterPro"/>
</dbReference>
<feature type="domain" description="Superoxide dismutase copper/zinc binding" evidence="4">
    <location>
        <begin position="59"/>
        <end position="185"/>
    </location>
</feature>
<feature type="chain" id="PRO_5037355349" evidence="3">
    <location>
        <begin position="21"/>
        <end position="189"/>
    </location>
</feature>
<keyword evidence="6" id="KW-1185">Reference proteome</keyword>
<accession>A0A917DL09</accession>
<dbReference type="GO" id="GO:0006801">
    <property type="term" value="P:superoxide metabolic process"/>
    <property type="evidence" value="ECO:0007669"/>
    <property type="project" value="InterPro"/>
</dbReference>
<evidence type="ECO:0000313" key="6">
    <source>
        <dbReference type="Proteomes" id="UP000598997"/>
    </source>
</evidence>
<dbReference type="SUPFAM" id="SSF49329">
    <property type="entry name" value="Cu,Zn superoxide dismutase-like"/>
    <property type="match status" value="1"/>
</dbReference>
<dbReference type="InterPro" id="IPR036423">
    <property type="entry name" value="SOD-like_Cu/Zn_dom_sf"/>
</dbReference>
<dbReference type="EMBL" id="BMIO01000007">
    <property type="protein sequence ID" value="GGD48999.1"/>
    <property type="molecule type" value="Genomic_DNA"/>
</dbReference>
<keyword evidence="3" id="KW-0732">Signal</keyword>
<dbReference type="Proteomes" id="UP000598997">
    <property type="component" value="Unassembled WGS sequence"/>
</dbReference>
<gene>
    <name evidence="5" type="ORF">GCM10010989_24040</name>
</gene>
<dbReference type="PROSITE" id="PS00087">
    <property type="entry name" value="SOD_CU_ZN_1"/>
    <property type="match status" value="1"/>
</dbReference>